<protein>
    <submittedName>
        <fullName evidence="3">Phosphoesterase RecJ domain protein</fullName>
    </submittedName>
</protein>
<dbReference type="InterPro" id="IPR038763">
    <property type="entry name" value="DHH_sf"/>
</dbReference>
<feature type="region of interest" description="Disordered" evidence="1">
    <location>
        <begin position="403"/>
        <end position="467"/>
    </location>
</feature>
<sequence length="467" mass="51263">MEQSPKQQITELLKKSQNILVVGCSGPTGDSIGSILALASVLKKLGKEATAIVSDPYPENLNFLPFKDIISNSANFSGDFVISVNVKDKGIEKLSYNKEGDLLNIILTPKGGKLQPQNVSFKEAANFDLIVILDTSDIDKVDRIYDRNTDLFFKVPVINIDHHAGNENFGVVNLVDLTATSTAEILTALIDGLGSNLLDSEIATCLLTGIIDDTASYKNVNTTPKSFTVSAQLLAAGARQQEIVDNLFKSRSLNTLKLWGKVLDGLKLNENCIWATLNNKEFMQVSANIEDIYGVINELLATVPEANTVIIFVEEVAGETRIIIRSKKDGNASEMSKVFGVMGSKTEAVLQLMGNPEDIASKFFDRIKNRKIAETNAAPKNEILENDEVIIEDQKTEMVAKVKKEEKVDKEKTEKVKEVDASKKSKVKSKNIFADDEEEDEENENSGLVEIPPLAKSDSPDIGVWRP</sequence>
<dbReference type="Pfam" id="PF01368">
    <property type="entry name" value="DHH"/>
    <property type="match status" value="1"/>
</dbReference>
<dbReference type="Proteomes" id="UP000033869">
    <property type="component" value="Unassembled WGS sequence"/>
</dbReference>
<dbReference type="PANTHER" id="PTHR47618">
    <property type="entry name" value="BIFUNCTIONAL OLIGORIBONUCLEASE AND PAP PHOSPHATASE NRNA"/>
    <property type="match status" value="1"/>
</dbReference>
<name>A0A0G0Z8I6_UNCC2</name>
<feature type="compositionally biased region" description="Basic and acidic residues" evidence="1">
    <location>
        <begin position="403"/>
        <end position="423"/>
    </location>
</feature>
<gene>
    <name evidence="3" type="ORF">UU65_C0002G0141</name>
</gene>
<dbReference type="EMBL" id="LCBL01000002">
    <property type="protein sequence ID" value="KKS09363.1"/>
    <property type="molecule type" value="Genomic_DNA"/>
</dbReference>
<proteinExistence type="predicted"/>
<dbReference type="Gene3D" id="3.90.1640.10">
    <property type="entry name" value="inorganic pyrophosphatase (n-terminal core)"/>
    <property type="match status" value="2"/>
</dbReference>
<feature type="domain" description="DDH" evidence="2">
    <location>
        <begin position="18"/>
        <end position="210"/>
    </location>
</feature>
<evidence type="ECO:0000256" key="1">
    <source>
        <dbReference type="SAM" id="MobiDB-lite"/>
    </source>
</evidence>
<feature type="compositionally biased region" description="Acidic residues" evidence="1">
    <location>
        <begin position="434"/>
        <end position="444"/>
    </location>
</feature>
<dbReference type="InterPro" id="IPR001667">
    <property type="entry name" value="DDH_dom"/>
</dbReference>
<reference evidence="3 4" key="1">
    <citation type="journal article" date="2015" name="Nature">
        <title>rRNA introns, odd ribosomes, and small enigmatic genomes across a large radiation of phyla.</title>
        <authorList>
            <person name="Brown C.T."/>
            <person name="Hug L.A."/>
            <person name="Thomas B.C."/>
            <person name="Sharon I."/>
            <person name="Castelle C.J."/>
            <person name="Singh A."/>
            <person name="Wilkins M.J."/>
            <person name="Williams K.H."/>
            <person name="Banfield J.F."/>
        </authorList>
    </citation>
    <scope>NUCLEOTIDE SEQUENCE [LARGE SCALE GENOMIC DNA]</scope>
</reference>
<dbReference type="InterPro" id="IPR051319">
    <property type="entry name" value="Oligoribo/pAp-PDE_c-di-AMP_PDE"/>
</dbReference>
<evidence type="ECO:0000313" key="3">
    <source>
        <dbReference type="EMBL" id="KKS09363.1"/>
    </source>
</evidence>
<evidence type="ECO:0000313" key="4">
    <source>
        <dbReference type="Proteomes" id="UP000033869"/>
    </source>
</evidence>
<dbReference type="SUPFAM" id="SSF64182">
    <property type="entry name" value="DHH phosphoesterases"/>
    <property type="match status" value="1"/>
</dbReference>
<comment type="caution">
    <text evidence="3">The sequence shown here is derived from an EMBL/GenBank/DDBJ whole genome shotgun (WGS) entry which is preliminary data.</text>
</comment>
<dbReference type="Gene3D" id="3.10.310.30">
    <property type="match status" value="1"/>
</dbReference>
<organism evidence="3 4">
    <name type="scientific">candidate division CPR2 bacterium GW2011_GWC1_41_48</name>
    <dbReference type="NCBI Taxonomy" id="1618344"/>
    <lineage>
        <taxon>Bacteria</taxon>
        <taxon>Bacteria division CPR2</taxon>
    </lineage>
</organism>
<dbReference type="PANTHER" id="PTHR47618:SF1">
    <property type="entry name" value="BIFUNCTIONAL OLIGORIBONUCLEASE AND PAP PHOSPHATASE NRNA"/>
    <property type="match status" value="1"/>
</dbReference>
<dbReference type="AlphaFoldDB" id="A0A0G0Z8I6"/>
<accession>A0A0G0Z8I6</accession>
<evidence type="ECO:0000259" key="2">
    <source>
        <dbReference type="Pfam" id="PF01368"/>
    </source>
</evidence>